<gene>
    <name evidence="7" type="ORF">DXU93_09525</name>
</gene>
<feature type="transmembrane region" description="Helical" evidence="5">
    <location>
        <begin position="16"/>
        <end position="42"/>
    </location>
</feature>
<dbReference type="PANTHER" id="PTHR37422:SF23">
    <property type="entry name" value="TEICHURONIC ACID BIOSYNTHESIS PROTEIN TUAE"/>
    <property type="match status" value="1"/>
</dbReference>
<dbReference type="GO" id="GO:0016874">
    <property type="term" value="F:ligase activity"/>
    <property type="evidence" value="ECO:0007669"/>
    <property type="project" value="UniProtKB-KW"/>
</dbReference>
<evidence type="ECO:0000256" key="1">
    <source>
        <dbReference type="ARBA" id="ARBA00004141"/>
    </source>
</evidence>
<dbReference type="AlphaFoldDB" id="A0A3E1EXC7"/>
<accession>A0A3E1EXC7</accession>
<dbReference type="Pfam" id="PF04932">
    <property type="entry name" value="Wzy_C"/>
    <property type="match status" value="1"/>
</dbReference>
<sequence>MLNRIFGPKTHDNINLFAVFSLAIGLPLNKVVMSLATALLALNFLLNGDFKNVISRVKKSKTTWFIAIVFLLHFVGVFYSTDLNYALRDINIKLPLFVIPIVMIAYPIKQSQLKYILFGFIASLLLTSIVNINFMLNHPEANYREFSRFGSHIRYGLLIVMGILVILHFTLKNKKWWPLHVVIIIWLIYYTIMSQVFSGYVALCFLGLGCFIYFIMQVKNFKVRSLVILIFFGSLIFAGYKSYDFLTPDQSLLNFSDLPTHSQQGTPYYNDTTTLWFENGHHVPSLIAENELKKEWKKRSEIPFNGLTKDGKNIKPVIFCYMSSKGLPKDKVGMDQLTPKDIENIENGITSIHLTYNPFKKRLTQLRNELYLYSIGFDPDGNSLLQRFEHWRAGSIIIQNNWLFGVGTGDLQISFNEVYSEMDSQLNPSFWRRAHNQFMTFWISFGIFGFIIFTSFWCFYLWKNISLHNFIGIGFALISIGSFISEDTLETQQGATFIALFLGIVAIMNYKK</sequence>
<dbReference type="InterPro" id="IPR051533">
    <property type="entry name" value="WaaL-like"/>
</dbReference>
<feature type="domain" description="O-antigen ligase-related" evidence="6">
    <location>
        <begin position="374"/>
        <end position="453"/>
    </location>
</feature>
<reference evidence="7 8" key="1">
    <citation type="submission" date="2018-08" db="EMBL/GenBank/DDBJ databases">
        <title>The draft genome squence of Brumimicrobium sp. N62.</title>
        <authorList>
            <person name="Du Z.-J."/>
            <person name="Luo H.-R."/>
        </authorList>
    </citation>
    <scope>NUCLEOTIDE SEQUENCE [LARGE SCALE GENOMIC DNA]</scope>
    <source>
        <strain evidence="7 8">N62</strain>
    </source>
</reference>
<feature type="transmembrane region" description="Helical" evidence="5">
    <location>
        <begin position="223"/>
        <end position="240"/>
    </location>
</feature>
<evidence type="ECO:0000256" key="2">
    <source>
        <dbReference type="ARBA" id="ARBA00022692"/>
    </source>
</evidence>
<keyword evidence="3 5" id="KW-1133">Transmembrane helix</keyword>
<feature type="transmembrane region" description="Helical" evidence="5">
    <location>
        <begin position="467"/>
        <end position="485"/>
    </location>
</feature>
<dbReference type="OrthoDB" id="1093278at2"/>
<proteinExistence type="predicted"/>
<feature type="transmembrane region" description="Helical" evidence="5">
    <location>
        <begin position="92"/>
        <end position="108"/>
    </location>
</feature>
<evidence type="ECO:0000256" key="4">
    <source>
        <dbReference type="ARBA" id="ARBA00023136"/>
    </source>
</evidence>
<dbReference type="InterPro" id="IPR007016">
    <property type="entry name" value="O-antigen_ligase-rel_domated"/>
</dbReference>
<dbReference type="GO" id="GO:0016020">
    <property type="term" value="C:membrane"/>
    <property type="evidence" value="ECO:0007669"/>
    <property type="project" value="UniProtKB-SubCell"/>
</dbReference>
<evidence type="ECO:0000256" key="3">
    <source>
        <dbReference type="ARBA" id="ARBA00022989"/>
    </source>
</evidence>
<dbReference type="EMBL" id="QURB01000005">
    <property type="protein sequence ID" value="RFC54216.1"/>
    <property type="molecule type" value="Genomic_DNA"/>
</dbReference>
<evidence type="ECO:0000259" key="6">
    <source>
        <dbReference type="Pfam" id="PF04932"/>
    </source>
</evidence>
<feature type="transmembrane region" description="Helical" evidence="5">
    <location>
        <begin position="115"/>
        <end position="132"/>
    </location>
</feature>
<evidence type="ECO:0000256" key="5">
    <source>
        <dbReference type="SAM" id="Phobius"/>
    </source>
</evidence>
<dbReference type="PANTHER" id="PTHR37422">
    <property type="entry name" value="TEICHURONIC ACID BIOSYNTHESIS PROTEIN TUAE"/>
    <property type="match status" value="1"/>
</dbReference>
<keyword evidence="4 5" id="KW-0472">Membrane</keyword>
<comment type="caution">
    <text evidence="7">The sequence shown here is derived from an EMBL/GenBank/DDBJ whole genome shotgun (WGS) entry which is preliminary data.</text>
</comment>
<feature type="transmembrane region" description="Helical" evidence="5">
    <location>
        <begin position="491"/>
        <end position="510"/>
    </location>
</feature>
<protein>
    <submittedName>
        <fullName evidence="7">O-antigen ligase domain-containing protein</fullName>
    </submittedName>
</protein>
<name>A0A3E1EXC7_9FLAO</name>
<evidence type="ECO:0000313" key="7">
    <source>
        <dbReference type="EMBL" id="RFC54216.1"/>
    </source>
</evidence>
<organism evidence="7 8">
    <name type="scientific">Brumimicrobium aurantiacum</name>
    <dbReference type="NCBI Taxonomy" id="1737063"/>
    <lineage>
        <taxon>Bacteria</taxon>
        <taxon>Pseudomonadati</taxon>
        <taxon>Bacteroidota</taxon>
        <taxon>Flavobacteriia</taxon>
        <taxon>Flavobacteriales</taxon>
        <taxon>Crocinitomicaceae</taxon>
        <taxon>Brumimicrobium</taxon>
    </lineage>
</organism>
<feature type="transmembrane region" description="Helical" evidence="5">
    <location>
        <begin position="176"/>
        <end position="192"/>
    </location>
</feature>
<feature type="transmembrane region" description="Helical" evidence="5">
    <location>
        <begin position="439"/>
        <end position="460"/>
    </location>
</feature>
<dbReference type="RefSeq" id="WP_116881056.1">
    <property type="nucleotide sequence ID" value="NZ_QURB01000005.1"/>
</dbReference>
<feature type="transmembrane region" description="Helical" evidence="5">
    <location>
        <begin position="63"/>
        <end position="80"/>
    </location>
</feature>
<keyword evidence="7" id="KW-0436">Ligase</keyword>
<dbReference type="Proteomes" id="UP000257127">
    <property type="component" value="Unassembled WGS sequence"/>
</dbReference>
<feature type="transmembrane region" description="Helical" evidence="5">
    <location>
        <begin position="198"/>
        <end position="216"/>
    </location>
</feature>
<comment type="subcellular location">
    <subcellularLocation>
        <location evidence="1">Membrane</location>
        <topology evidence="1">Multi-pass membrane protein</topology>
    </subcellularLocation>
</comment>
<keyword evidence="2 5" id="KW-0812">Transmembrane</keyword>
<feature type="transmembrane region" description="Helical" evidence="5">
    <location>
        <begin position="152"/>
        <end position="169"/>
    </location>
</feature>
<keyword evidence="8" id="KW-1185">Reference proteome</keyword>
<evidence type="ECO:0000313" key="8">
    <source>
        <dbReference type="Proteomes" id="UP000257127"/>
    </source>
</evidence>